<gene>
    <name evidence="4" type="primary">gspA_2</name>
    <name evidence="4" type="ORF">AM1BK_31150</name>
</gene>
<name>A0ABQ3N4D5_9BACI</name>
<dbReference type="InterPro" id="IPR002495">
    <property type="entry name" value="Glyco_trans_8"/>
</dbReference>
<dbReference type="SUPFAM" id="SSF53448">
    <property type="entry name" value="Nucleotide-diphospho-sugar transferases"/>
    <property type="match status" value="1"/>
</dbReference>
<evidence type="ECO:0000256" key="3">
    <source>
        <dbReference type="ARBA" id="ARBA00022723"/>
    </source>
</evidence>
<dbReference type="PANTHER" id="PTHR13778">
    <property type="entry name" value="GLYCOSYLTRANSFERASE 8 DOMAIN-CONTAINING PROTEIN"/>
    <property type="match status" value="1"/>
</dbReference>
<dbReference type="InterPro" id="IPR029044">
    <property type="entry name" value="Nucleotide-diphossugar_trans"/>
</dbReference>
<dbReference type="Gene3D" id="3.90.550.10">
    <property type="entry name" value="Spore Coat Polysaccharide Biosynthesis Protein SpsA, Chain A"/>
    <property type="match status" value="1"/>
</dbReference>
<keyword evidence="3" id="KW-0479">Metal-binding</keyword>
<keyword evidence="5" id="KW-1185">Reference proteome</keyword>
<accession>A0ABQ3N4D5</accession>
<dbReference type="CDD" id="cd04194">
    <property type="entry name" value="GT8_A4GalT_like"/>
    <property type="match status" value="1"/>
</dbReference>
<comment type="caution">
    <text evidence="4">The sequence shown here is derived from an EMBL/GenBank/DDBJ whole genome shotgun (WGS) entry which is preliminary data.</text>
</comment>
<evidence type="ECO:0000256" key="2">
    <source>
        <dbReference type="ARBA" id="ARBA00022679"/>
    </source>
</evidence>
<dbReference type="InterPro" id="IPR050748">
    <property type="entry name" value="Glycosyltrans_8_dom-fam"/>
</dbReference>
<dbReference type="EMBL" id="BNDS01000013">
    <property type="protein sequence ID" value="GHH99572.1"/>
    <property type="molecule type" value="Genomic_DNA"/>
</dbReference>
<dbReference type="PANTHER" id="PTHR13778:SF47">
    <property type="entry name" value="LIPOPOLYSACCHARIDE 1,3-GALACTOSYLTRANSFERASE"/>
    <property type="match status" value="1"/>
</dbReference>
<dbReference type="RefSeq" id="WP_191274355.1">
    <property type="nucleotide sequence ID" value="NZ_BNDS01000013.1"/>
</dbReference>
<protein>
    <submittedName>
        <fullName evidence="4">General stress protein A</fullName>
    </submittedName>
</protein>
<evidence type="ECO:0000256" key="1">
    <source>
        <dbReference type="ARBA" id="ARBA00022676"/>
    </source>
</evidence>
<evidence type="ECO:0000313" key="4">
    <source>
        <dbReference type="EMBL" id="GHH99572.1"/>
    </source>
</evidence>
<reference evidence="4 5" key="1">
    <citation type="journal article" date="2022" name="Int. J. Syst. Evol. Microbiol.">
        <title>Neobacillus kokaensis sp. nov., isolated from soil.</title>
        <authorList>
            <person name="Yuki K."/>
            <person name="Matsubara H."/>
            <person name="Yamaguchi S."/>
        </authorList>
    </citation>
    <scope>NUCLEOTIDE SEQUENCE [LARGE SCALE GENOMIC DNA]</scope>
    <source>
        <strain evidence="4 5">LOB 377</strain>
    </source>
</reference>
<sequence length="260" mass="30612">MENIHIAAVSNDIYAKHTAVMFISILENNKSNSNLHFYIVGNLSLENQMKIRNSLAGYPADVVFFPVDKNRFKGFKLYGYFKKEAYYRLLLPEVLDETIKKVIYLDSDIIVKHDIIGLWNVNLNNHFLAAVQDLGSCASKARKRVLSIPRRAGYFNSGVLVIDLEKWRKNNTAERVIQYAKKNPRKLRSIDQDAMNAVLYNKWLKLHPTWNYITVRIRKRKIIKNPAIIHFTGPKKPWKSHRHPLRYEYFRYLKSTKWDN</sequence>
<keyword evidence="1" id="KW-0328">Glycosyltransferase</keyword>
<evidence type="ECO:0000313" key="5">
    <source>
        <dbReference type="Proteomes" id="UP000637074"/>
    </source>
</evidence>
<dbReference type="Pfam" id="PF01501">
    <property type="entry name" value="Glyco_transf_8"/>
    <property type="match status" value="1"/>
</dbReference>
<dbReference type="Proteomes" id="UP000637074">
    <property type="component" value="Unassembled WGS sequence"/>
</dbReference>
<proteinExistence type="predicted"/>
<keyword evidence="2" id="KW-0808">Transferase</keyword>
<organism evidence="4 5">
    <name type="scientific">Neobacillus kokaensis</name>
    <dbReference type="NCBI Taxonomy" id="2759023"/>
    <lineage>
        <taxon>Bacteria</taxon>
        <taxon>Bacillati</taxon>
        <taxon>Bacillota</taxon>
        <taxon>Bacilli</taxon>
        <taxon>Bacillales</taxon>
        <taxon>Bacillaceae</taxon>
        <taxon>Neobacillus</taxon>
    </lineage>
</organism>